<keyword evidence="2" id="KW-1185">Reference proteome</keyword>
<dbReference type="Proteomes" id="UP000317344">
    <property type="component" value="Chromosome"/>
</dbReference>
<evidence type="ECO:0000313" key="2">
    <source>
        <dbReference type="Proteomes" id="UP000317344"/>
    </source>
</evidence>
<dbReference type="RefSeq" id="WP_143909652.1">
    <property type="nucleotide sequence ID" value="NZ_CP041765.1"/>
</dbReference>
<protein>
    <submittedName>
        <fullName evidence="1">Uncharacterized protein</fullName>
    </submittedName>
</protein>
<accession>A0A516X5A5</accession>
<dbReference type="SUPFAM" id="SSF54637">
    <property type="entry name" value="Thioesterase/thiol ester dehydrase-isomerase"/>
    <property type="match status" value="1"/>
</dbReference>
<dbReference type="KEGG" id="toy:FO059_14175"/>
<reference evidence="1 2" key="1">
    <citation type="submission" date="2019-07" db="EMBL/GenBank/DDBJ databases">
        <title>Tomitella cavernea sp. nov., an actinomycete isolated from soil.</title>
        <authorList>
            <person name="Cheng J."/>
        </authorList>
    </citation>
    <scope>NUCLEOTIDE SEQUENCE [LARGE SCALE GENOMIC DNA]</scope>
    <source>
        <strain evidence="1 2">HY188</strain>
    </source>
</reference>
<dbReference type="Gene3D" id="3.10.129.10">
    <property type="entry name" value="Hotdog Thioesterase"/>
    <property type="match status" value="1"/>
</dbReference>
<organism evidence="1 2">
    <name type="scientific">Tomitella fengzijianii</name>
    <dbReference type="NCBI Taxonomy" id="2597660"/>
    <lineage>
        <taxon>Bacteria</taxon>
        <taxon>Bacillati</taxon>
        <taxon>Actinomycetota</taxon>
        <taxon>Actinomycetes</taxon>
        <taxon>Mycobacteriales</taxon>
        <taxon>Tomitella</taxon>
    </lineage>
</organism>
<proteinExistence type="predicted"/>
<dbReference type="Pfam" id="PF13279">
    <property type="entry name" value="4HBT_2"/>
    <property type="match status" value="1"/>
</dbReference>
<dbReference type="OrthoDB" id="9803287at2"/>
<dbReference type="AlphaFoldDB" id="A0A516X5A5"/>
<dbReference type="EMBL" id="CP041765">
    <property type="protein sequence ID" value="QDQ98245.1"/>
    <property type="molecule type" value="Genomic_DNA"/>
</dbReference>
<reference evidence="1 2" key="2">
    <citation type="submission" date="2019-07" db="EMBL/GenBank/DDBJ databases">
        <authorList>
            <person name="Huang Y."/>
        </authorList>
    </citation>
    <scope>NUCLEOTIDE SEQUENCE [LARGE SCALE GENOMIC DNA]</scope>
    <source>
        <strain evidence="1 2">HY188</strain>
    </source>
</reference>
<sequence length="96" mass="10379">MTGEHSRSARLGEGIAVDSWLLGVDDKRLHFFHEMRSLESGIRVAAGEQLDLHFDLGARRAAPFPGEVRARLAALWEAQRSAGLPTGIGKTSGVRG</sequence>
<dbReference type="InterPro" id="IPR029069">
    <property type="entry name" value="HotDog_dom_sf"/>
</dbReference>
<evidence type="ECO:0000313" key="1">
    <source>
        <dbReference type="EMBL" id="QDQ98245.1"/>
    </source>
</evidence>
<gene>
    <name evidence="1" type="ORF">FO059_14175</name>
</gene>
<name>A0A516X5A5_9ACTN</name>